<reference evidence="2 3" key="1">
    <citation type="submission" date="2019-12" db="EMBL/GenBank/DDBJ databases">
        <title>Novel species isolated from a subtropical stream in China.</title>
        <authorList>
            <person name="Lu H."/>
        </authorList>
    </citation>
    <scope>NUCLEOTIDE SEQUENCE [LARGE SCALE GENOMIC DNA]</scope>
    <source>
        <strain evidence="2 3">FT127W</strain>
    </source>
</reference>
<evidence type="ECO:0000313" key="3">
    <source>
        <dbReference type="Proteomes" id="UP000450676"/>
    </source>
</evidence>
<name>A0A7X4HI29_9BURK</name>
<gene>
    <name evidence="2" type="ORF">GTP77_24770</name>
</gene>
<dbReference type="AlphaFoldDB" id="A0A7X4HI29"/>
<dbReference type="RefSeq" id="WP_161074823.1">
    <property type="nucleotide sequence ID" value="NZ_WWCU01000039.1"/>
</dbReference>
<keyword evidence="1" id="KW-0732">Signal</keyword>
<comment type="caution">
    <text evidence="2">The sequence shown here is derived from an EMBL/GenBank/DDBJ whole genome shotgun (WGS) entry which is preliminary data.</text>
</comment>
<feature type="chain" id="PRO_5031113019" evidence="1">
    <location>
        <begin position="30"/>
        <end position="338"/>
    </location>
</feature>
<dbReference type="Pfam" id="PF04392">
    <property type="entry name" value="ABC_sub_bind"/>
    <property type="match status" value="1"/>
</dbReference>
<dbReference type="EMBL" id="WWCU01000039">
    <property type="protein sequence ID" value="MYN10535.1"/>
    <property type="molecule type" value="Genomic_DNA"/>
</dbReference>
<proteinExistence type="predicted"/>
<evidence type="ECO:0000256" key="1">
    <source>
        <dbReference type="SAM" id="SignalP"/>
    </source>
</evidence>
<dbReference type="PROSITE" id="PS51257">
    <property type="entry name" value="PROKAR_LIPOPROTEIN"/>
    <property type="match status" value="1"/>
</dbReference>
<evidence type="ECO:0000313" key="2">
    <source>
        <dbReference type="EMBL" id="MYN10535.1"/>
    </source>
</evidence>
<dbReference type="InterPro" id="IPR028082">
    <property type="entry name" value="Peripla_BP_I"/>
</dbReference>
<dbReference type="CDD" id="cd06325">
    <property type="entry name" value="PBP1_ABC_unchar_transporter"/>
    <property type="match status" value="1"/>
</dbReference>
<accession>A0A7X4HI29</accession>
<dbReference type="SUPFAM" id="SSF53822">
    <property type="entry name" value="Periplasmic binding protein-like I"/>
    <property type="match status" value="1"/>
</dbReference>
<feature type="signal peptide" evidence="1">
    <location>
        <begin position="1"/>
        <end position="29"/>
    </location>
</feature>
<dbReference type="PANTHER" id="PTHR35271">
    <property type="entry name" value="ABC TRANSPORTER, SUBSTRATE-BINDING LIPOPROTEIN-RELATED"/>
    <property type="match status" value="1"/>
</dbReference>
<dbReference type="Gene3D" id="3.40.50.2300">
    <property type="match status" value="2"/>
</dbReference>
<dbReference type="PANTHER" id="PTHR35271:SF1">
    <property type="entry name" value="ABC TRANSPORTER, SUBSTRATE-BINDING LIPOPROTEIN"/>
    <property type="match status" value="1"/>
</dbReference>
<organism evidence="2 3">
    <name type="scientific">Pseudoduganella aquatica</name>
    <dbReference type="NCBI Taxonomy" id="2660641"/>
    <lineage>
        <taxon>Bacteria</taxon>
        <taxon>Pseudomonadati</taxon>
        <taxon>Pseudomonadota</taxon>
        <taxon>Betaproteobacteria</taxon>
        <taxon>Burkholderiales</taxon>
        <taxon>Oxalobacteraceae</taxon>
        <taxon>Telluria group</taxon>
        <taxon>Pseudoduganella</taxon>
    </lineage>
</organism>
<dbReference type="Proteomes" id="UP000450676">
    <property type="component" value="Unassembled WGS sequence"/>
</dbReference>
<dbReference type="InterPro" id="IPR007487">
    <property type="entry name" value="ABC_transpt-TYRBP-like"/>
</dbReference>
<keyword evidence="3" id="KW-1185">Reference proteome</keyword>
<sequence>MRRRSICGAAAALALGCALPRALAQSAQAAPRPPRIYMILFRGETAVEKGFRDYFAVNGMPVELIVRDVALDVGKVPQLIAEARAMKVDLIYTWGTPITLAVAGKQGAVDPSRHVTDIPVVFTMVASPQGSGLVKSLVSSGRNITGACHVVPPSQQLSAIRAYRHFDRLAIIYNPAEPNSVQNVKDLRAVAASERFQLLERPVPLDAKGQPLASELPAMVAELAQQRVQLLYIGPDSFLAANRKLLTEAALEQRLPAFSATEIAVREGKALFGLVSGYESVGRLTAHKAEQILRQHMAPAAIPIETLARFSYLVNMPVAAQLDLYPPLKVLNYAELLK</sequence>
<protein>
    <submittedName>
        <fullName evidence="2">ABC transporter substrate-binding protein</fullName>
    </submittedName>
</protein>